<reference evidence="11" key="1">
    <citation type="journal article" date="2019" name="Int. J. Syst. Evol. Microbiol.">
        <title>The Global Catalogue of Microorganisms (GCM) 10K type strain sequencing project: providing services to taxonomists for standard genome sequencing and annotation.</title>
        <authorList>
            <consortium name="The Broad Institute Genomics Platform"/>
            <consortium name="The Broad Institute Genome Sequencing Center for Infectious Disease"/>
            <person name="Wu L."/>
            <person name="Ma J."/>
        </authorList>
    </citation>
    <scope>NUCLEOTIDE SEQUENCE [LARGE SCALE GENOMIC DNA]</scope>
    <source>
        <strain evidence="11">CCUG 43114</strain>
    </source>
</reference>
<gene>
    <name evidence="10" type="ORF">ACFPJ6_05265</name>
</gene>
<feature type="transmembrane region" description="Helical" evidence="7">
    <location>
        <begin position="145"/>
        <end position="173"/>
    </location>
</feature>
<feature type="transmembrane region" description="Helical" evidence="7">
    <location>
        <begin position="311"/>
        <end position="329"/>
    </location>
</feature>
<feature type="domain" description="Threonine/Serine exporter ThrE" evidence="9">
    <location>
        <begin position="294"/>
        <end position="416"/>
    </location>
</feature>
<keyword evidence="11" id="KW-1185">Reference proteome</keyword>
<keyword evidence="3 7" id="KW-0812">Transmembrane</keyword>
<feature type="transmembrane region" description="Helical" evidence="7">
    <location>
        <begin position="287"/>
        <end position="305"/>
    </location>
</feature>
<evidence type="ECO:0000256" key="3">
    <source>
        <dbReference type="ARBA" id="ARBA00022692"/>
    </source>
</evidence>
<feature type="transmembrane region" description="Helical" evidence="7">
    <location>
        <begin position="362"/>
        <end position="380"/>
    </location>
</feature>
<sequence>MSEQPHAGHDEWTPPDEPVSVNRALGIALAAGEEVLAAGAGSADCAATMEAAALACGLHRVSVDVTFNSLTLSWARDDDSPAVTRQRVVEQRTLDYTRLIRVHRLLDDLVRGHLTPRQAGLGLRAIRSQDYPYGRRTAEAGLAGLAGAVVLLLGGGVLGIVLAVLTTYVVLVVNRLTLSRGLPPFFGNAAAAAIVTVVATTAYAVGLDVRPSLIVAGGIIALLPSVALLAAVQDALAGYVVTAAGRFVEVVVLLAGITSGVGAVLAVAVPLGVPLREISGQDPPGMLWARLVGGALASLLFLVSVYAPRSLLLPAALIGLSAGGVFVALDTVGVQPLFSTALAATVAGTVAAVVAGRAHVPALVPAVAGFMPLLPGLAVYRGMFRISQADVGLGVADVIGAIGTAGALASGVVLGDLAARRLRRLRSLWDASLGAARLRTAGPHPRGRAPAARFFGPSVALARATGLRRRRGPADGS</sequence>
<comment type="caution">
    <text evidence="10">The sequence shown here is derived from an EMBL/GenBank/DDBJ whole genome shotgun (WGS) entry which is preliminary data.</text>
</comment>
<feature type="transmembrane region" description="Helical" evidence="7">
    <location>
        <begin position="336"/>
        <end position="356"/>
    </location>
</feature>
<evidence type="ECO:0000256" key="7">
    <source>
        <dbReference type="SAM" id="Phobius"/>
    </source>
</evidence>
<evidence type="ECO:0000256" key="6">
    <source>
        <dbReference type="ARBA" id="ARBA00034125"/>
    </source>
</evidence>
<dbReference type="EMBL" id="JBHSLD010000006">
    <property type="protein sequence ID" value="MFC5380191.1"/>
    <property type="molecule type" value="Genomic_DNA"/>
</dbReference>
<keyword evidence="2" id="KW-1003">Cell membrane</keyword>
<evidence type="ECO:0000256" key="4">
    <source>
        <dbReference type="ARBA" id="ARBA00022989"/>
    </source>
</evidence>
<dbReference type="Pfam" id="PF12821">
    <property type="entry name" value="ThrE_2"/>
    <property type="match status" value="1"/>
</dbReference>
<protein>
    <submittedName>
        <fullName evidence="10">Threonine/serine exporter ThrE family protein</fullName>
    </submittedName>
</protein>
<comment type="similarity">
    <text evidence="6">Belongs to the ThrE exporter (TC 2.A.79) family.</text>
</comment>
<evidence type="ECO:0000259" key="8">
    <source>
        <dbReference type="Pfam" id="PF06738"/>
    </source>
</evidence>
<evidence type="ECO:0000256" key="2">
    <source>
        <dbReference type="ARBA" id="ARBA00022475"/>
    </source>
</evidence>
<evidence type="ECO:0000313" key="10">
    <source>
        <dbReference type="EMBL" id="MFC5380191.1"/>
    </source>
</evidence>
<evidence type="ECO:0000259" key="9">
    <source>
        <dbReference type="Pfam" id="PF12821"/>
    </source>
</evidence>
<name>A0ABW0GM28_9MICO</name>
<feature type="transmembrane region" description="Helical" evidence="7">
    <location>
        <begin position="185"/>
        <end position="206"/>
    </location>
</feature>
<comment type="subcellular location">
    <subcellularLocation>
        <location evidence="1">Cell membrane</location>
        <topology evidence="1">Multi-pass membrane protein</topology>
    </subcellularLocation>
</comment>
<accession>A0ABW0GM28</accession>
<proteinExistence type="inferred from homology"/>
<organism evidence="10 11">
    <name type="scientific">Aquipuribacter nitratireducens</name>
    <dbReference type="NCBI Taxonomy" id="650104"/>
    <lineage>
        <taxon>Bacteria</taxon>
        <taxon>Bacillati</taxon>
        <taxon>Actinomycetota</taxon>
        <taxon>Actinomycetes</taxon>
        <taxon>Micrococcales</taxon>
        <taxon>Intrasporangiaceae</taxon>
        <taxon>Aquipuribacter</taxon>
    </lineage>
</organism>
<feature type="transmembrane region" description="Helical" evidence="7">
    <location>
        <begin position="252"/>
        <end position="275"/>
    </location>
</feature>
<dbReference type="InterPro" id="IPR010619">
    <property type="entry name" value="ThrE-like_N"/>
</dbReference>
<feature type="transmembrane region" description="Helical" evidence="7">
    <location>
        <begin position="213"/>
        <end position="232"/>
    </location>
</feature>
<dbReference type="Proteomes" id="UP001596122">
    <property type="component" value="Unassembled WGS sequence"/>
</dbReference>
<dbReference type="PANTHER" id="PTHR34390:SF2">
    <property type="entry name" value="SUCCINATE TRANSPORTER SUBUNIT YJJP-RELATED"/>
    <property type="match status" value="1"/>
</dbReference>
<feature type="domain" description="Threonine/serine exporter-like N-terminal" evidence="8">
    <location>
        <begin position="27"/>
        <end position="267"/>
    </location>
</feature>
<dbReference type="PANTHER" id="PTHR34390">
    <property type="entry name" value="UPF0442 PROTEIN YJJB-RELATED"/>
    <property type="match status" value="1"/>
</dbReference>
<dbReference type="InterPro" id="IPR024528">
    <property type="entry name" value="ThrE_2"/>
</dbReference>
<dbReference type="RefSeq" id="WP_340267095.1">
    <property type="nucleotide sequence ID" value="NZ_JBBEOG010000001.1"/>
</dbReference>
<keyword evidence="4 7" id="KW-1133">Transmembrane helix</keyword>
<dbReference type="Pfam" id="PF06738">
    <property type="entry name" value="ThrE"/>
    <property type="match status" value="1"/>
</dbReference>
<evidence type="ECO:0000256" key="5">
    <source>
        <dbReference type="ARBA" id="ARBA00023136"/>
    </source>
</evidence>
<evidence type="ECO:0000256" key="1">
    <source>
        <dbReference type="ARBA" id="ARBA00004651"/>
    </source>
</evidence>
<evidence type="ECO:0000313" key="11">
    <source>
        <dbReference type="Proteomes" id="UP001596122"/>
    </source>
</evidence>
<keyword evidence="5 7" id="KW-0472">Membrane</keyword>
<dbReference type="InterPro" id="IPR050539">
    <property type="entry name" value="ThrE_Dicarb/AminoAcid_Exp"/>
</dbReference>